<sequence>MVLPVPLGILTICNGFYRARSYPYVNSNQPGLYSSVGAYQLLYDSASYWPLDGRSVSSSFSPLLIQSHSISTNRTIDAGEPGLAFGRGAGSGAKEMANYAHGAESRPSLEWTTSQLDDEPESNTLPFLVHGFASWSAQLIFETTQIIPVVADHFRHSRSFDRQTRQTMLLISNTSLAISRTTDYNLPQFTTLPKQIIDRVREARARDDIELTRELALATMEHSRQFISMLFKIGLFRGTYDEI</sequence>
<accession>A0A8H2XTJ3</accession>
<evidence type="ECO:0000313" key="1">
    <source>
        <dbReference type="EMBL" id="CAE6431196.1"/>
    </source>
</evidence>
<organism evidence="1 2">
    <name type="scientific">Rhizoctonia solani</name>
    <dbReference type="NCBI Taxonomy" id="456999"/>
    <lineage>
        <taxon>Eukaryota</taxon>
        <taxon>Fungi</taxon>
        <taxon>Dikarya</taxon>
        <taxon>Basidiomycota</taxon>
        <taxon>Agaricomycotina</taxon>
        <taxon>Agaricomycetes</taxon>
        <taxon>Cantharellales</taxon>
        <taxon>Ceratobasidiaceae</taxon>
        <taxon>Rhizoctonia</taxon>
    </lineage>
</organism>
<comment type="caution">
    <text evidence="1">The sequence shown here is derived from an EMBL/GenBank/DDBJ whole genome shotgun (WGS) entry which is preliminary data.</text>
</comment>
<protein>
    <submittedName>
        <fullName evidence="1">Uncharacterized protein</fullName>
    </submittedName>
</protein>
<dbReference type="AlphaFoldDB" id="A0A8H2XTJ3"/>
<name>A0A8H2XTJ3_9AGAM</name>
<gene>
    <name evidence="1" type="ORF">RDB_LOCUS43389</name>
</gene>
<dbReference type="Proteomes" id="UP000663831">
    <property type="component" value="Unassembled WGS sequence"/>
</dbReference>
<dbReference type="EMBL" id="CAJMWV010001226">
    <property type="protein sequence ID" value="CAE6431196.1"/>
    <property type="molecule type" value="Genomic_DNA"/>
</dbReference>
<proteinExistence type="predicted"/>
<evidence type="ECO:0000313" key="2">
    <source>
        <dbReference type="Proteomes" id="UP000663831"/>
    </source>
</evidence>
<reference evidence="1" key="1">
    <citation type="submission" date="2021-01" db="EMBL/GenBank/DDBJ databases">
        <authorList>
            <person name="Kaushik A."/>
        </authorList>
    </citation>
    <scope>NUCLEOTIDE SEQUENCE</scope>
    <source>
        <strain evidence="1">AG3-1AP</strain>
    </source>
</reference>